<proteinExistence type="predicted"/>
<protein>
    <submittedName>
        <fullName evidence="2">Uncharacterized protein</fullName>
    </submittedName>
</protein>
<dbReference type="AlphaFoldDB" id="M1DHI3"/>
<reference evidence="2" key="2">
    <citation type="submission" date="2015-06" db="UniProtKB">
        <authorList>
            <consortium name="EnsemblPlants"/>
        </authorList>
    </citation>
    <scope>IDENTIFICATION</scope>
    <source>
        <strain evidence="2">DM1-3 516 R44</strain>
    </source>
</reference>
<dbReference type="HOGENOM" id="CLU_2431287_0_0_1"/>
<dbReference type="PaxDb" id="4113-PGSC0003DMT400089132"/>
<accession>M1DHI3</accession>
<reference evidence="3" key="1">
    <citation type="journal article" date="2011" name="Nature">
        <title>Genome sequence and analysis of the tuber crop potato.</title>
        <authorList>
            <consortium name="The Potato Genome Sequencing Consortium"/>
        </authorList>
    </citation>
    <scope>NUCLEOTIDE SEQUENCE [LARGE SCALE GENOMIC DNA]</scope>
    <source>
        <strain evidence="3">cv. DM1-3 516 R44</strain>
    </source>
</reference>
<dbReference type="EnsemblPlants" id="PGSC0003DMT400089132">
    <property type="protein sequence ID" value="PGSC0003DMT400089132"/>
    <property type="gene ID" value="PGSC0003DMG400038703"/>
</dbReference>
<keyword evidence="3" id="KW-1185">Reference proteome</keyword>
<evidence type="ECO:0000256" key="1">
    <source>
        <dbReference type="SAM" id="MobiDB-lite"/>
    </source>
</evidence>
<dbReference type="Gramene" id="PGSC0003DMT400089132">
    <property type="protein sequence ID" value="PGSC0003DMT400089132"/>
    <property type="gene ID" value="PGSC0003DMG400038703"/>
</dbReference>
<organism evidence="2 3">
    <name type="scientific">Solanum tuberosum</name>
    <name type="common">Potato</name>
    <dbReference type="NCBI Taxonomy" id="4113"/>
    <lineage>
        <taxon>Eukaryota</taxon>
        <taxon>Viridiplantae</taxon>
        <taxon>Streptophyta</taxon>
        <taxon>Embryophyta</taxon>
        <taxon>Tracheophyta</taxon>
        <taxon>Spermatophyta</taxon>
        <taxon>Magnoliopsida</taxon>
        <taxon>eudicotyledons</taxon>
        <taxon>Gunneridae</taxon>
        <taxon>Pentapetalae</taxon>
        <taxon>asterids</taxon>
        <taxon>lamiids</taxon>
        <taxon>Solanales</taxon>
        <taxon>Solanaceae</taxon>
        <taxon>Solanoideae</taxon>
        <taxon>Solaneae</taxon>
        <taxon>Solanum</taxon>
    </lineage>
</organism>
<dbReference type="Proteomes" id="UP000011115">
    <property type="component" value="Unassembled WGS sequence"/>
</dbReference>
<evidence type="ECO:0000313" key="2">
    <source>
        <dbReference type="EnsemblPlants" id="PGSC0003DMT400089132"/>
    </source>
</evidence>
<dbReference type="InParanoid" id="M1DHI3"/>
<evidence type="ECO:0000313" key="3">
    <source>
        <dbReference type="Proteomes" id="UP000011115"/>
    </source>
</evidence>
<feature type="region of interest" description="Disordered" evidence="1">
    <location>
        <begin position="35"/>
        <end position="75"/>
    </location>
</feature>
<sequence length="91" mass="10486">MGSRRIAEEVGEPDLTHRLAQFKVKLEPVKLGGLTKQFGLSPTRSTNHEADWKQPPELCPNEYNRQPALSPPRASRSDWIHDFSGDWLEFW</sequence>
<name>M1DHI3_SOLTU</name>